<proteinExistence type="predicted"/>
<name>A0AAU9ETJ2_9BACT</name>
<feature type="region of interest" description="Disordered" evidence="1">
    <location>
        <begin position="236"/>
        <end position="270"/>
    </location>
</feature>
<dbReference type="Proteomes" id="UP001366166">
    <property type="component" value="Chromosome"/>
</dbReference>
<evidence type="ECO:0000313" key="2">
    <source>
        <dbReference type="EMBL" id="BEQ13138.1"/>
    </source>
</evidence>
<dbReference type="EMBL" id="AP028679">
    <property type="protein sequence ID" value="BEQ13138.1"/>
    <property type="molecule type" value="Genomic_DNA"/>
</dbReference>
<keyword evidence="3" id="KW-1185">Reference proteome</keyword>
<organism evidence="2 3">
    <name type="scientific">Desulfoferula mesophila</name>
    <dbReference type="NCBI Taxonomy" id="3058419"/>
    <lineage>
        <taxon>Bacteria</taxon>
        <taxon>Pseudomonadati</taxon>
        <taxon>Thermodesulfobacteriota</taxon>
        <taxon>Desulfarculia</taxon>
        <taxon>Desulfarculales</taxon>
        <taxon>Desulfarculaceae</taxon>
        <taxon>Desulfoferula</taxon>
    </lineage>
</organism>
<feature type="compositionally biased region" description="Low complexity" evidence="1">
    <location>
        <begin position="251"/>
        <end position="270"/>
    </location>
</feature>
<dbReference type="AlphaFoldDB" id="A0AAU9ETJ2"/>
<sequence>MATKPRKSLVVPERPEGFICHRAGDENLPPELVAKEIPEEAQFLAGVFWSWSPAHCLVDRFFLSSNEQDNHWLLWLQWANADWEWKTELYAFGPKRDVPPETAALYLLVDAFSYDRQKERLTTAFHEIDEEGLLKLPHLRAIARIAWPDDERYQEPEPEIVPVPKAKTTQGNGGPIRKGTGFYARELSPTDPVYTSGFQVGGWITKDSFPNTKRWEDMTAAERDASAAQTKQKILAEISKGMQESVPRQFGMGTSPSTTGSTGESSNDDE</sequence>
<dbReference type="RefSeq" id="WP_338604497.1">
    <property type="nucleotide sequence ID" value="NZ_AP028679.1"/>
</dbReference>
<evidence type="ECO:0000256" key="1">
    <source>
        <dbReference type="SAM" id="MobiDB-lite"/>
    </source>
</evidence>
<protein>
    <submittedName>
        <fullName evidence="2">Uncharacterized protein</fullName>
    </submittedName>
</protein>
<dbReference type="KEGG" id="dmp:FAK_02040"/>
<accession>A0AAU9ETJ2</accession>
<evidence type="ECO:0000313" key="3">
    <source>
        <dbReference type="Proteomes" id="UP001366166"/>
    </source>
</evidence>
<gene>
    <name evidence="2" type="ORF">FAK_02040</name>
</gene>
<reference evidence="3" key="1">
    <citation type="journal article" date="2023" name="Arch. Microbiol.">
        <title>Desulfoferula mesophilus gen. nov. sp. nov., a mesophilic sulfate-reducing bacterium isolated from a brackish lake sediment.</title>
        <authorList>
            <person name="Watanabe T."/>
            <person name="Yabe T."/>
            <person name="Tsuji J.M."/>
            <person name="Fukui M."/>
        </authorList>
    </citation>
    <scope>NUCLEOTIDE SEQUENCE [LARGE SCALE GENOMIC DNA]</scope>
    <source>
        <strain evidence="3">12FAK</strain>
    </source>
</reference>